<organism evidence="1 2">
    <name type="scientific">Thraustotheca clavata</name>
    <dbReference type="NCBI Taxonomy" id="74557"/>
    <lineage>
        <taxon>Eukaryota</taxon>
        <taxon>Sar</taxon>
        <taxon>Stramenopiles</taxon>
        <taxon>Oomycota</taxon>
        <taxon>Saprolegniomycetes</taxon>
        <taxon>Saprolegniales</taxon>
        <taxon>Achlyaceae</taxon>
        <taxon>Thraustotheca</taxon>
    </lineage>
</organism>
<evidence type="ECO:0000313" key="1">
    <source>
        <dbReference type="EMBL" id="OQR90043.1"/>
    </source>
</evidence>
<name>A0A1V9YWP6_9STRA</name>
<comment type="caution">
    <text evidence="1">The sequence shown here is derived from an EMBL/GenBank/DDBJ whole genome shotgun (WGS) entry which is preliminary data.</text>
</comment>
<sequence>MSALEAHSVNVEYDANTDKNLQVPIFNERFASLMNIEETFSSLNAIQRREERGSCRRQDTQDTAIAMKKLLLLQDSSVQYRRRHRSYDAQTYVKNFEEIR</sequence>
<reference evidence="1 2" key="1">
    <citation type="journal article" date="2014" name="Genome Biol. Evol.">
        <title>The secreted proteins of Achlya hypogyna and Thraustotheca clavata identify the ancestral oomycete secretome and reveal gene acquisitions by horizontal gene transfer.</title>
        <authorList>
            <person name="Misner I."/>
            <person name="Blouin N."/>
            <person name="Leonard G."/>
            <person name="Richards T.A."/>
            <person name="Lane C.E."/>
        </authorList>
    </citation>
    <scope>NUCLEOTIDE SEQUENCE [LARGE SCALE GENOMIC DNA]</scope>
    <source>
        <strain evidence="1 2">ATCC 34112</strain>
    </source>
</reference>
<dbReference type="AlphaFoldDB" id="A0A1V9YWP6"/>
<evidence type="ECO:0000313" key="2">
    <source>
        <dbReference type="Proteomes" id="UP000243217"/>
    </source>
</evidence>
<proteinExistence type="predicted"/>
<keyword evidence="2" id="KW-1185">Reference proteome</keyword>
<dbReference type="Proteomes" id="UP000243217">
    <property type="component" value="Unassembled WGS sequence"/>
</dbReference>
<gene>
    <name evidence="1" type="ORF">THRCLA_22597</name>
</gene>
<protein>
    <submittedName>
        <fullName evidence="1">Uncharacterized protein</fullName>
    </submittedName>
</protein>
<dbReference type="EMBL" id="JNBS01002604">
    <property type="protein sequence ID" value="OQR90043.1"/>
    <property type="molecule type" value="Genomic_DNA"/>
</dbReference>
<accession>A0A1V9YWP6</accession>